<evidence type="ECO:0000313" key="1">
    <source>
        <dbReference type="EMBL" id="CAD6993737.1"/>
    </source>
</evidence>
<accession>A0A811U6X4</accession>
<dbReference type="Proteomes" id="UP000606786">
    <property type="component" value="Unassembled WGS sequence"/>
</dbReference>
<name>A0A811U6X4_CERCA</name>
<gene>
    <name evidence="1" type="ORF">CCAP1982_LOCUS2535</name>
</gene>
<organism evidence="1 2">
    <name type="scientific">Ceratitis capitata</name>
    <name type="common">Mediterranean fruit fly</name>
    <name type="synonym">Tephritis capitata</name>
    <dbReference type="NCBI Taxonomy" id="7213"/>
    <lineage>
        <taxon>Eukaryota</taxon>
        <taxon>Metazoa</taxon>
        <taxon>Ecdysozoa</taxon>
        <taxon>Arthropoda</taxon>
        <taxon>Hexapoda</taxon>
        <taxon>Insecta</taxon>
        <taxon>Pterygota</taxon>
        <taxon>Neoptera</taxon>
        <taxon>Endopterygota</taxon>
        <taxon>Diptera</taxon>
        <taxon>Brachycera</taxon>
        <taxon>Muscomorpha</taxon>
        <taxon>Tephritoidea</taxon>
        <taxon>Tephritidae</taxon>
        <taxon>Ceratitis</taxon>
        <taxon>Ceratitis</taxon>
    </lineage>
</organism>
<keyword evidence="2" id="KW-1185">Reference proteome</keyword>
<protein>
    <submittedName>
        <fullName evidence="1">(Mediterranean fruit fly) hypothetical protein</fullName>
    </submittedName>
</protein>
<proteinExistence type="predicted"/>
<reference evidence="1" key="1">
    <citation type="submission" date="2020-11" db="EMBL/GenBank/DDBJ databases">
        <authorList>
            <person name="Whitehead M."/>
        </authorList>
    </citation>
    <scope>NUCLEOTIDE SEQUENCE</scope>
    <source>
        <strain evidence="1">EGII</strain>
    </source>
</reference>
<dbReference type="EMBL" id="CAJHJT010000001">
    <property type="protein sequence ID" value="CAD6993737.1"/>
    <property type="molecule type" value="Genomic_DNA"/>
</dbReference>
<evidence type="ECO:0000313" key="2">
    <source>
        <dbReference type="Proteomes" id="UP000606786"/>
    </source>
</evidence>
<sequence>MPQGTFAFTYRIYRNTPTHTQESSFYGMAQLLLIEADILRRAIHLNSRAFATSSACLCMFVSEDNQLFDDNGKALPARPLYKMAYDSKT</sequence>
<dbReference type="AlphaFoldDB" id="A0A811U6X4"/>
<comment type="caution">
    <text evidence="1">The sequence shown here is derived from an EMBL/GenBank/DDBJ whole genome shotgun (WGS) entry which is preliminary data.</text>
</comment>